<dbReference type="Proteomes" id="UP000278807">
    <property type="component" value="Unassembled WGS sequence"/>
</dbReference>
<feature type="chain" id="PRO_5043131607" evidence="1">
    <location>
        <begin position="27"/>
        <end position="262"/>
    </location>
</feature>
<keyword evidence="1" id="KW-0732">Signal</keyword>
<sequence length="262" mass="30475">MEMHRSSEYFSIILWFLILILHLGKGKILISGTREWGTLCKLNKTEFQPEIINPQNTLSSLFPALRNLNKIPSKPPLEPCCFPRNWEASFIVHTRRIGRAPKSNRCIYRIRRNPLNSSEFEALMIIGQNVYSNSICHDWKGPSIQTCPRDEKICLQVPFVGEPRCISEENGFNYIPTNESPQKEMWFTDSRIPSGGINRHVYIFSRKYKICKLEQYEVLTGQYVDSRANCRIMFLMDEVFIPTNGSFIVNFNYSITDGLFRC</sequence>
<reference evidence="4" key="1">
    <citation type="submission" date="2017-02" db="UniProtKB">
        <authorList>
            <consortium name="WormBaseParasite"/>
        </authorList>
    </citation>
    <scope>IDENTIFICATION</scope>
</reference>
<dbReference type="AlphaFoldDB" id="A0A0R3SZU1"/>
<proteinExistence type="predicted"/>
<evidence type="ECO:0000313" key="2">
    <source>
        <dbReference type="EMBL" id="VDN95881.1"/>
    </source>
</evidence>
<evidence type="ECO:0000313" key="3">
    <source>
        <dbReference type="Proteomes" id="UP000278807"/>
    </source>
</evidence>
<name>A0A0R3SZU1_RODNA</name>
<dbReference type="OrthoDB" id="6225367at2759"/>
<organism evidence="4">
    <name type="scientific">Rodentolepis nana</name>
    <name type="common">Dwarf tapeworm</name>
    <name type="synonym">Hymenolepis nana</name>
    <dbReference type="NCBI Taxonomy" id="102285"/>
    <lineage>
        <taxon>Eukaryota</taxon>
        <taxon>Metazoa</taxon>
        <taxon>Spiralia</taxon>
        <taxon>Lophotrochozoa</taxon>
        <taxon>Platyhelminthes</taxon>
        <taxon>Cestoda</taxon>
        <taxon>Eucestoda</taxon>
        <taxon>Cyclophyllidea</taxon>
        <taxon>Hymenolepididae</taxon>
        <taxon>Rodentolepis</taxon>
    </lineage>
</organism>
<protein>
    <submittedName>
        <fullName evidence="2 4">Uncharacterized protein</fullName>
    </submittedName>
</protein>
<dbReference type="WBParaSite" id="HNAJ_0000002101-mRNA-1">
    <property type="protein sequence ID" value="HNAJ_0000002101-mRNA-1"/>
    <property type="gene ID" value="HNAJ_0000002101"/>
</dbReference>
<dbReference type="EMBL" id="UZAE01000003">
    <property type="protein sequence ID" value="VDN95881.1"/>
    <property type="molecule type" value="Genomic_DNA"/>
</dbReference>
<feature type="signal peptide" evidence="1">
    <location>
        <begin position="1"/>
        <end position="26"/>
    </location>
</feature>
<evidence type="ECO:0000256" key="1">
    <source>
        <dbReference type="SAM" id="SignalP"/>
    </source>
</evidence>
<reference evidence="2 3" key="2">
    <citation type="submission" date="2018-11" db="EMBL/GenBank/DDBJ databases">
        <authorList>
            <consortium name="Pathogen Informatics"/>
        </authorList>
    </citation>
    <scope>NUCLEOTIDE SEQUENCE [LARGE SCALE GENOMIC DNA]</scope>
</reference>
<accession>A0A0R3SZU1</accession>
<evidence type="ECO:0000313" key="4">
    <source>
        <dbReference type="WBParaSite" id="HNAJ_0000002101-mRNA-1"/>
    </source>
</evidence>
<gene>
    <name evidence="2" type="ORF">HNAJ_LOCUS22</name>
</gene>
<keyword evidence="3" id="KW-1185">Reference proteome</keyword>